<gene>
    <name evidence="4" type="ORF">EDD60_101367</name>
</gene>
<dbReference type="Proteomes" id="UP000295515">
    <property type="component" value="Unassembled WGS sequence"/>
</dbReference>
<dbReference type="Pfam" id="PF07508">
    <property type="entry name" value="Recombinase"/>
    <property type="match status" value="1"/>
</dbReference>
<dbReference type="InterPro" id="IPR050639">
    <property type="entry name" value="SSR_resolvase"/>
</dbReference>
<dbReference type="Gene3D" id="3.40.50.1390">
    <property type="entry name" value="Resolvase, N-terminal catalytic domain"/>
    <property type="match status" value="1"/>
</dbReference>
<evidence type="ECO:0000313" key="4">
    <source>
        <dbReference type="EMBL" id="TCW03061.1"/>
    </source>
</evidence>
<dbReference type="GO" id="GO:0003677">
    <property type="term" value="F:DNA binding"/>
    <property type="evidence" value="ECO:0007669"/>
    <property type="project" value="InterPro"/>
</dbReference>
<protein>
    <submittedName>
        <fullName evidence="4">DNA invertase Pin-like site-specific DNA recombinase</fullName>
    </submittedName>
</protein>
<dbReference type="GeneID" id="98914185"/>
<dbReference type="InterPro" id="IPR006119">
    <property type="entry name" value="Resolv_N"/>
</dbReference>
<evidence type="ECO:0000256" key="1">
    <source>
        <dbReference type="SAM" id="MobiDB-lite"/>
    </source>
</evidence>
<dbReference type="PROSITE" id="PS51736">
    <property type="entry name" value="RECOMBINASES_3"/>
    <property type="match status" value="1"/>
</dbReference>
<keyword evidence="5" id="KW-1185">Reference proteome</keyword>
<dbReference type="Pfam" id="PF13408">
    <property type="entry name" value="Zn_ribbon_recom"/>
    <property type="match status" value="1"/>
</dbReference>
<dbReference type="SMART" id="SM00857">
    <property type="entry name" value="Resolvase"/>
    <property type="match status" value="1"/>
</dbReference>
<organism evidence="4 5">
    <name type="scientific">Longibaculum muris</name>
    <dbReference type="NCBI Taxonomy" id="1796628"/>
    <lineage>
        <taxon>Bacteria</taxon>
        <taxon>Bacillati</taxon>
        <taxon>Bacillota</taxon>
        <taxon>Erysipelotrichia</taxon>
        <taxon>Erysipelotrichales</taxon>
        <taxon>Coprobacillaceae</taxon>
        <taxon>Longibaculum</taxon>
    </lineage>
</organism>
<dbReference type="SUPFAM" id="SSF53041">
    <property type="entry name" value="Resolvase-like"/>
    <property type="match status" value="1"/>
</dbReference>
<dbReference type="EMBL" id="SMCQ01000001">
    <property type="protein sequence ID" value="TCW03061.1"/>
    <property type="molecule type" value="Genomic_DNA"/>
</dbReference>
<dbReference type="InterPro" id="IPR036162">
    <property type="entry name" value="Resolvase-like_N_sf"/>
</dbReference>
<dbReference type="RefSeq" id="WP_132226177.1">
    <property type="nucleotide sequence ID" value="NZ_JANKBF010000002.1"/>
</dbReference>
<dbReference type="PROSITE" id="PS51737">
    <property type="entry name" value="RECOMBINASE_DNA_BIND"/>
    <property type="match status" value="1"/>
</dbReference>
<dbReference type="Pfam" id="PF00239">
    <property type="entry name" value="Resolvase"/>
    <property type="match status" value="1"/>
</dbReference>
<feature type="region of interest" description="Disordered" evidence="1">
    <location>
        <begin position="569"/>
        <end position="590"/>
    </location>
</feature>
<sequence>MRKITKIEHTMPVIQHRKRVAAYARISMESERMNHSLSAQISYYNNFIQKNPDWEFAGVYADNGISGTSTAKREEFKRMIEDAKNGKIDIILTKSIQRFARNTVDLLETVRALKDIGVEVRFEKENINSLSGDGELMLSILASFAQEESRSISENVKWATRKRFEQGIPNGQFQIYGYRWKDDKLVIEPDEAKIVKLIYDNFLKGLSAESTEKQLEEMGVKSYKGGHFGNTSIRQILSNLTYTGNLLFQKEYVVDPITGKSKKNKGELPQYFVENTHEPIIPMDVYKQVQDEIKRRRELGVRANWSIPTTCFTSKIKCSNCGKSYRRSGKRQRKDPDKVYYIWICLTKSEKGKRYCDAKSIPENTLKRVCAEVLGTEEFDETVFEERVDKIVVIGDDTLEFHFKDGSTYLQKWKSSARTDCWTSERRKAWGELHKKKSTNPTRHTEFTGFVVCGNCSNNYRGQSNTYSDGTKERTRRCSESCGNTAIKESTLKRLVCEVLELDEFSEKIMDEKLDKAVVLNKTVTFHFKDGSTKTLDYKEKKKGTPHTEEYKEYMSKCMKQIWDDERREKMSQRMKKLREDRGDKWQKEK</sequence>
<dbReference type="InterPro" id="IPR038109">
    <property type="entry name" value="DNA_bind_recomb_sf"/>
</dbReference>
<dbReference type="Gene3D" id="3.90.1750.20">
    <property type="entry name" value="Putative Large Serine Recombinase, Chain B, Domain 2"/>
    <property type="match status" value="1"/>
</dbReference>
<evidence type="ECO:0000313" key="5">
    <source>
        <dbReference type="Proteomes" id="UP000295515"/>
    </source>
</evidence>
<feature type="domain" description="Resolvase/invertase-type recombinase catalytic" evidence="2">
    <location>
        <begin position="19"/>
        <end position="167"/>
    </location>
</feature>
<dbReference type="InterPro" id="IPR011109">
    <property type="entry name" value="DNA_bind_recombinase_dom"/>
</dbReference>
<feature type="domain" description="Recombinase" evidence="3">
    <location>
        <begin position="175"/>
        <end position="299"/>
    </location>
</feature>
<dbReference type="PANTHER" id="PTHR30461:SF23">
    <property type="entry name" value="DNA RECOMBINASE-RELATED"/>
    <property type="match status" value="1"/>
</dbReference>
<proteinExistence type="predicted"/>
<evidence type="ECO:0000259" key="3">
    <source>
        <dbReference type="PROSITE" id="PS51737"/>
    </source>
</evidence>
<evidence type="ECO:0000259" key="2">
    <source>
        <dbReference type="PROSITE" id="PS51736"/>
    </source>
</evidence>
<name>A0A4R3ZB11_9FIRM</name>
<dbReference type="AlphaFoldDB" id="A0A4R3ZB11"/>
<dbReference type="PANTHER" id="PTHR30461">
    <property type="entry name" value="DNA-INVERTASE FROM LAMBDOID PROPHAGE"/>
    <property type="match status" value="1"/>
</dbReference>
<dbReference type="GO" id="GO:0000150">
    <property type="term" value="F:DNA strand exchange activity"/>
    <property type="evidence" value="ECO:0007669"/>
    <property type="project" value="InterPro"/>
</dbReference>
<comment type="caution">
    <text evidence="4">The sequence shown here is derived from an EMBL/GenBank/DDBJ whole genome shotgun (WGS) entry which is preliminary data.</text>
</comment>
<accession>A0A4R3ZB11</accession>
<dbReference type="CDD" id="cd00338">
    <property type="entry name" value="Ser_Recombinase"/>
    <property type="match status" value="1"/>
</dbReference>
<reference evidence="4 5" key="1">
    <citation type="submission" date="2019-03" db="EMBL/GenBank/DDBJ databases">
        <title>Genomic Encyclopedia of Type Strains, Phase IV (KMG-IV): sequencing the most valuable type-strain genomes for metagenomic binning, comparative biology and taxonomic classification.</title>
        <authorList>
            <person name="Goeker M."/>
        </authorList>
    </citation>
    <scope>NUCLEOTIDE SEQUENCE [LARGE SCALE GENOMIC DNA]</scope>
    <source>
        <strain evidence="4 5">DSM 29487</strain>
    </source>
</reference>
<dbReference type="InterPro" id="IPR025827">
    <property type="entry name" value="Zn_ribbon_recom_dom"/>
</dbReference>